<name>A0A1T4KKQ9_9LACT</name>
<dbReference type="Proteomes" id="UP000189941">
    <property type="component" value="Unassembled WGS sequence"/>
</dbReference>
<proteinExistence type="predicted"/>
<dbReference type="SMART" id="SM00487">
    <property type="entry name" value="DEXDc"/>
    <property type="match status" value="1"/>
</dbReference>
<evidence type="ECO:0000256" key="5">
    <source>
        <dbReference type="PROSITE-ProRule" id="PRU00552"/>
    </source>
</evidence>
<gene>
    <name evidence="10" type="ORF">SAMN02746011_00755</name>
</gene>
<dbReference type="PROSITE" id="PS51195">
    <property type="entry name" value="Q_MOTIF"/>
    <property type="match status" value="1"/>
</dbReference>
<dbReference type="PANTHER" id="PTHR47963:SF1">
    <property type="entry name" value="DEAD-BOX ATP-DEPENDENT RNA HELICASE CSHB"/>
    <property type="match status" value="1"/>
</dbReference>
<dbReference type="RefSeq" id="WP_078755555.1">
    <property type="nucleotide sequence ID" value="NZ_FUWO01000005.1"/>
</dbReference>
<dbReference type="GO" id="GO:0016787">
    <property type="term" value="F:hydrolase activity"/>
    <property type="evidence" value="ECO:0007669"/>
    <property type="project" value="UniProtKB-KW"/>
</dbReference>
<evidence type="ECO:0000259" key="8">
    <source>
        <dbReference type="PROSITE" id="PS51194"/>
    </source>
</evidence>
<accession>A0A1T4KKQ9</accession>
<evidence type="ECO:0000259" key="7">
    <source>
        <dbReference type="PROSITE" id="PS51192"/>
    </source>
</evidence>
<feature type="compositionally biased region" description="Basic residues" evidence="6">
    <location>
        <begin position="405"/>
        <end position="416"/>
    </location>
</feature>
<dbReference type="InterPro" id="IPR027417">
    <property type="entry name" value="P-loop_NTPase"/>
</dbReference>
<keyword evidence="11" id="KW-1185">Reference proteome</keyword>
<dbReference type="InterPro" id="IPR014014">
    <property type="entry name" value="RNA_helicase_DEAD_Q_motif"/>
</dbReference>
<dbReference type="SUPFAM" id="SSF52540">
    <property type="entry name" value="P-loop containing nucleoside triphosphate hydrolases"/>
    <property type="match status" value="1"/>
</dbReference>
<feature type="domain" description="Helicase C-terminal" evidence="8">
    <location>
        <begin position="217"/>
        <end position="384"/>
    </location>
</feature>
<feature type="region of interest" description="Disordered" evidence="6">
    <location>
        <begin position="377"/>
        <end position="447"/>
    </location>
</feature>
<dbReference type="PANTHER" id="PTHR47963">
    <property type="entry name" value="DEAD-BOX ATP-DEPENDENT RNA HELICASE 47, MITOCHONDRIAL"/>
    <property type="match status" value="1"/>
</dbReference>
<evidence type="ECO:0000313" key="10">
    <source>
        <dbReference type="EMBL" id="SJZ42985.1"/>
    </source>
</evidence>
<evidence type="ECO:0000259" key="9">
    <source>
        <dbReference type="PROSITE" id="PS51195"/>
    </source>
</evidence>
<dbReference type="InterPro" id="IPR044742">
    <property type="entry name" value="DEAD/DEAH_RhlB"/>
</dbReference>
<dbReference type="OrthoDB" id="9805696at2"/>
<dbReference type="InterPro" id="IPR001650">
    <property type="entry name" value="Helicase_C-like"/>
</dbReference>
<evidence type="ECO:0000256" key="6">
    <source>
        <dbReference type="SAM" id="MobiDB-lite"/>
    </source>
</evidence>
<dbReference type="InterPro" id="IPR014001">
    <property type="entry name" value="Helicase_ATP-bd"/>
</dbReference>
<dbReference type="GO" id="GO:0009409">
    <property type="term" value="P:response to cold"/>
    <property type="evidence" value="ECO:0007669"/>
    <property type="project" value="TreeGrafter"/>
</dbReference>
<evidence type="ECO:0000256" key="2">
    <source>
        <dbReference type="ARBA" id="ARBA00022801"/>
    </source>
</evidence>
<dbReference type="GO" id="GO:0005524">
    <property type="term" value="F:ATP binding"/>
    <property type="evidence" value="ECO:0007669"/>
    <property type="project" value="UniProtKB-KW"/>
</dbReference>
<dbReference type="GO" id="GO:0005829">
    <property type="term" value="C:cytosol"/>
    <property type="evidence" value="ECO:0007669"/>
    <property type="project" value="TreeGrafter"/>
</dbReference>
<dbReference type="InterPro" id="IPR050547">
    <property type="entry name" value="DEAD_box_RNA_helicases"/>
</dbReference>
<dbReference type="GO" id="GO:0003724">
    <property type="term" value="F:RNA helicase activity"/>
    <property type="evidence" value="ECO:0007669"/>
    <property type="project" value="InterPro"/>
</dbReference>
<feature type="short sequence motif" description="Q motif" evidence="5">
    <location>
        <begin position="2"/>
        <end position="30"/>
    </location>
</feature>
<dbReference type="STRING" id="1121925.SAMN02746011_00755"/>
<dbReference type="EMBL" id="FUWO01000005">
    <property type="protein sequence ID" value="SJZ42985.1"/>
    <property type="molecule type" value="Genomic_DNA"/>
</dbReference>
<dbReference type="Gene3D" id="3.40.50.300">
    <property type="entry name" value="P-loop containing nucleotide triphosphate hydrolases"/>
    <property type="match status" value="2"/>
</dbReference>
<protein>
    <submittedName>
        <fullName evidence="10">ATP-dependent RNA helicase CshB</fullName>
    </submittedName>
</protein>
<feature type="compositionally biased region" description="Basic and acidic residues" evidence="6">
    <location>
        <begin position="417"/>
        <end position="428"/>
    </location>
</feature>
<dbReference type="Pfam" id="PF00270">
    <property type="entry name" value="DEAD"/>
    <property type="match status" value="1"/>
</dbReference>
<keyword evidence="3 10" id="KW-0347">Helicase</keyword>
<evidence type="ECO:0000313" key="11">
    <source>
        <dbReference type="Proteomes" id="UP000189941"/>
    </source>
</evidence>
<dbReference type="CDD" id="cd00268">
    <property type="entry name" value="DEADc"/>
    <property type="match status" value="1"/>
</dbReference>
<reference evidence="11" key="1">
    <citation type="submission" date="2017-02" db="EMBL/GenBank/DDBJ databases">
        <authorList>
            <person name="Varghese N."/>
            <person name="Submissions S."/>
        </authorList>
    </citation>
    <scope>NUCLEOTIDE SEQUENCE [LARGE SCALE GENOMIC DNA]</scope>
    <source>
        <strain evidence="11">DSM 15739</strain>
    </source>
</reference>
<sequence>MTTFKELNLQPFIQKALSELQFENLTAVQEEVLKPALAGENLIVQSQTGSGKTHSFLVPIVNQIDPQEASVQVVITAPSRELANQLYDVTRQLVKDAPEEIVVNNYVGGTDKDRQIEKLNNRQPHIVIGTPGRIFDLMSANALWVQTTKIMVVDEADMTMDLGFLSIIDEIASRMPQELQLMVFSATIPQQLSVFLNKYVTSPKQIKIEPKQVLAENIQNYLINTKGQDRRELVYQLLTMGHPYLALVFCNTRQYADEVADYLKEQGLKLALIHGGIPPRERKRLMKQVRDLDYQFVVASDLAARGIDIPGVSMVINTEVPKELEFFVHRVGRTGRNNIAGTAYTFVTPDDDQAIIQLEKKGIEFTEIELVKGEIRPAKMRNRRQKRQDTKKDTDDSVIKGMIAKNKKRKVKPGYKKKLDIQIKEQRRQTAKKQARSMRRNQGRSGK</sequence>
<keyword evidence="4" id="KW-0067">ATP-binding</keyword>
<organism evidence="10 11">
    <name type="scientific">Globicatella sulfidifaciens DSM 15739</name>
    <dbReference type="NCBI Taxonomy" id="1121925"/>
    <lineage>
        <taxon>Bacteria</taxon>
        <taxon>Bacillati</taxon>
        <taxon>Bacillota</taxon>
        <taxon>Bacilli</taxon>
        <taxon>Lactobacillales</taxon>
        <taxon>Aerococcaceae</taxon>
        <taxon>Globicatella</taxon>
    </lineage>
</organism>
<dbReference type="CDD" id="cd18787">
    <property type="entry name" value="SF2_C_DEAD"/>
    <property type="match status" value="1"/>
</dbReference>
<evidence type="ECO:0000256" key="4">
    <source>
        <dbReference type="ARBA" id="ARBA00022840"/>
    </source>
</evidence>
<dbReference type="Pfam" id="PF00271">
    <property type="entry name" value="Helicase_C"/>
    <property type="match status" value="1"/>
</dbReference>
<keyword evidence="2" id="KW-0378">Hydrolase</keyword>
<feature type="domain" description="DEAD-box RNA helicase Q" evidence="9">
    <location>
        <begin position="2"/>
        <end position="30"/>
    </location>
</feature>
<dbReference type="PROSITE" id="PS51194">
    <property type="entry name" value="HELICASE_CTER"/>
    <property type="match status" value="1"/>
</dbReference>
<keyword evidence="1" id="KW-0547">Nucleotide-binding</keyword>
<dbReference type="PROSITE" id="PS51192">
    <property type="entry name" value="HELICASE_ATP_BIND_1"/>
    <property type="match status" value="1"/>
</dbReference>
<dbReference type="GO" id="GO:0033592">
    <property type="term" value="F:RNA strand annealing activity"/>
    <property type="evidence" value="ECO:0007669"/>
    <property type="project" value="TreeGrafter"/>
</dbReference>
<dbReference type="GO" id="GO:0005840">
    <property type="term" value="C:ribosome"/>
    <property type="evidence" value="ECO:0007669"/>
    <property type="project" value="TreeGrafter"/>
</dbReference>
<evidence type="ECO:0000256" key="1">
    <source>
        <dbReference type="ARBA" id="ARBA00022741"/>
    </source>
</evidence>
<dbReference type="SMART" id="SM00490">
    <property type="entry name" value="HELICc"/>
    <property type="match status" value="1"/>
</dbReference>
<feature type="domain" description="Helicase ATP-binding" evidence="7">
    <location>
        <begin position="33"/>
        <end position="206"/>
    </location>
</feature>
<feature type="compositionally biased region" description="Basic residues" evidence="6">
    <location>
        <begin position="429"/>
        <end position="447"/>
    </location>
</feature>
<dbReference type="AlphaFoldDB" id="A0A1T4KKQ9"/>
<evidence type="ECO:0000256" key="3">
    <source>
        <dbReference type="ARBA" id="ARBA00022806"/>
    </source>
</evidence>
<feature type="compositionally biased region" description="Basic and acidic residues" evidence="6">
    <location>
        <begin position="387"/>
        <end position="398"/>
    </location>
</feature>
<dbReference type="InterPro" id="IPR011545">
    <property type="entry name" value="DEAD/DEAH_box_helicase_dom"/>
</dbReference>